<feature type="transmembrane region" description="Helical" evidence="5">
    <location>
        <begin position="6"/>
        <end position="33"/>
    </location>
</feature>
<evidence type="ECO:0000256" key="4">
    <source>
        <dbReference type="ARBA" id="ARBA00023136"/>
    </source>
</evidence>
<evidence type="ECO:0000313" key="7">
    <source>
        <dbReference type="EMBL" id="CCD62245.1"/>
    </source>
</evidence>
<dbReference type="InterPro" id="IPR019420">
    <property type="entry name" value="7TM_GPCR_serpentine_rcpt_Srbc"/>
</dbReference>
<dbReference type="Pfam" id="PF10316">
    <property type="entry name" value="7TM_GPCR_Srbc"/>
    <property type="match status" value="1"/>
</dbReference>
<accession>Q966H6</accession>
<dbReference type="KEGG" id="cel:CELE_M02H5.12"/>
<dbReference type="HOGENOM" id="CLU_059075_0_1_1"/>
<feature type="transmembrane region" description="Helical" evidence="5">
    <location>
        <begin position="125"/>
        <end position="146"/>
    </location>
</feature>
<reference evidence="7 8" key="1">
    <citation type="journal article" date="1998" name="Science">
        <title>Genome sequence of the nematode C. elegans: a platform for investigating biology.</title>
        <authorList>
            <consortium name="The C. elegans sequencing consortium"/>
            <person name="Sulson J.E."/>
            <person name="Waterston R."/>
        </authorList>
    </citation>
    <scope>NUCLEOTIDE SEQUENCE [LARGE SCALE GENOMIC DNA]</scope>
    <source>
        <strain evidence="7 8">Bristol N2</strain>
    </source>
</reference>
<dbReference type="GO" id="GO:0007186">
    <property type="term" value="P:G protein-coupled receptor signaling pathway"/>
    <property type="evidence" value="ECO:0000318"/>
    <property type="project" value="GO_Central"/>
</dbReference>
<dbReference type="CTD" id="187413"/>
<dbReference type="PaxDb" id="6239-M02H5.12"/>
<dbReference type="AGR" id="WB:WBGene00019745"/>
<dbReference type="PANTHER" id="PTHR46418:SF1">
    <property type="entry name" value="G-PROTEIN COUPLED RECEPTORS FAMILY 1 PROFILE DOMAIN-CONTAINING PROTEIN-RELATED"/>
    <property type="match status" value="1"/>
</dbReference>
<feature type="transmembrane region" description="Helical" evidence="5">
    <location>
        <begin position="178"/>
        <end position="203"/>
    </location>
</feature>
<feature type="domain" description="G-protein coupled receptors family 1 profile" evidence="6">
    <location>
        <begin position="22"/>
        <end position="280"/>
    </location>
</feature>
<keyword evidence="7" id="KW-0675">Receptor</keyword>
<dbReference type="FunCoup" id="Q966H6">
    <property type="interactions" value="19"/>
</dbReference>
<dbReference type="WormBase" id="M02H5.12">
    <property type="protein sequence ID" value="CE38091"/>
    <property type="gene ID" value="WBGene00019745"/>
    <property type="gene designation" value="srbc-57"/>
</dbReference>
<sequence>MFLLEITNVLLSLIFCVLVSIVYFYILFLIFIAKKVSLKPDLKLIYCRFVAEIFFHFVVVLNKLYSIVGLVSTTMFVKNLIFYLIWLSLVMGTIKTTIVFFITIDRVFAFFSPIFYHKHRNKISMYLVLFFISLFVFFDQFMLFGYCGNVIDVPVNCENFQCTVNQCYLQYWMVHEQVVFFVISSLSTILFVRLFVCNFLVFNQSSKLISKATQIALLDCIIIIIFNFLPVLVLAYFPSINLKTGITAIPRTGGSLFESIIIFRIIARQKSVAPTFVSPV</sequence>
<dbReference type="SMR" id="Q966H6"/>
<dbReference type="AlphaFoldDB" id="Q966H6"/>
<feature type="transmembrane region" description="Helical" evidence="5">
    <location>
        <begin position="215"/>
        <end position="237"/>
    </location>
</feature>
<organism evidence="7 8">
    <name type="scientific">Caenorhabditis elegans</name>
    <dbReference type="NCBI Taxonomy" id="6239"/>
    <lineage>
        <taxon>Eukaryota</taxon>
        <taxon>Metazoa</taxon>
        <taxon>Ecdysozoa</taxon>
        <taxon>Nematoda</taxon>
        <taxon>Chromadorea</taxon>
        <taxon>Rhabditida</taxon>
        <taxon>Rhabditina</taxon>
        <taxon>Rhabditomorpha</taxon>
        <taxon>Rhabditoidea</taxon>
        <taxon>Rhabditidae</taxon>
        <taxon>Peloderinae</taxon>
        <taxon>Caenorhabditis</taxon>
    </lineage>
</organism>
<dbReference type="InParanoid" id="Q966H6"/>
<evidence type="ECO:0000256" key="5">
    <source>
        <dbReference type="SAM" id="Phobius"/>
    </source>
</evidence>
<keyword evidence="4 5" id="KW-0472">Membrane</keyword>
<dbReference type="PANTHER" id="PTHR46418">
    <property type="entry name" value="SRBC-64-RELATED-RELATED"/>
    <property type="match status" value="1"/>
</dbReference>
<proteinExistence type="predicted"/>
<dbReference type="RefSeq" id="NP_503212.2">
    <property type="nucleotide sequence ID" value="NM_070811.2"/>
</dbReference>
<evidence type="ECO:0000256" key="2">
    <source>
        <dbReference type="ARBA" id="ARBA00022692"/>
    </source>
</evidence>
<feature type="transmembrane region" description="Helical" evidence="5">
    <location>
        <begin position="80"/>
        <end position="104"/>
    </location>
</feature>
<evidence type="ECO:0000313" key="9">
    <source>
        <dbReference type="WormBase" id="M02H5.12"/>
    </source>
</evidence>
<dbReference type="GeneID" id="187413"/>
<feature type="transmembrane region" description="Helical" evidence="5">
    <location>
        <begin position="45"/>
        <end position="68"/>
    </location>
</feature>
<keyword evidence="3 5" id="KW-1133">Transmembrane helix</keyword>
<gene>
    <name evidence="7 9" type="primary">srbc-57</name>
    <name evidence="7" type="ORF">CELE_M02H5.12</name>
    <name evidence="9" type="ORF">M02H5.12</name>
</gene>
<dbReference type="GO" id="GO:1990075">
    <property type="term" value="C:periciliary membrane compartment"/>
    <property type="evidence" value="ECO:0000318"/>
    <property type="project" value="GO_Central"/>
</dbReference>
<evidence type="ECO:0000313" key="8">
    <source>
        <dbReference type="Proteomes" id="UP000001940"/>
    </source>
</evidence>
<protein>
    <submittedName>
        <fullName evidence="7">G-protein coupled receptors family 1 profile domain-containing protein</fullName>
    </submittedName>
</protein>
<dbReference type="Proteomes" id="UP000001940">
    <property type="component" value="Chromosome V"/>
</dbReference>
<name>Q966H6_CAEEL</name>
<evidence type="ECO:0000256" key="1">
    <source>
        <dbReference type="ARBA" id="ARBA00004370"/>
    </source>
</evidence>
<keyword evidence="8" id="KW-1185">Reference proteome</keyword>
<dbReference type="UCSC" id="M02H5.12">
    <property type="organism name" value="c. elegans"/>
</dbReference>
<evidence type="ECO:0000256" key="3">
    <source>
        <dbReference type="ARBA" id="ARBA00022989"/>
    </source>
</evidence>
<keyword evidence="2 5" id="KW-0812">Transmembrane</keyword>
<dbReference type="InterPro" id="IPR017452">
    <property type="entry name" value="GPCR_Rhodpsn_7TM"/>
</dbReference>
<comment type="subcellular location">
    <subcellularLocation>
        <location evidence="1">Membrane</location>
    </subcellularLocation>
</comment>
<dbReference type="EMBL" id="BX284605">
    <property type="protein sequence ID" value="CCD62245.1"/>
    <property type="molecule type" value="Genomic_DNA"/>
</dbReference>
<dbReference type="GO" id="GO:0004930">
    <property type="term" value="F:G protein-coupled receptor activity"/>
    <property type="evidence" value="ECO:0000318"/>
    <property type="project" value="GO_Central"/>
</dbReference>
<dbReference type="PROSITE" id="PS50262">
    <property type="entry name" value="G_PROTEIN_RECEP_F1_2"/>
    <property type="match status" value="1"/>
</dbReference>
<dbReference type="PhylomeDB" id="Q966H6"/>
<dbReference type="GO" id="GO:0097730">
    <property type="term" value="C:non-motile cilium"/>
    <property type="evidence" value="ECO:0000318"/>
    <property type="project" value="GO_Central"/>
</dbReference>
<evidence type="ECO:0000259" key="6">
    <source>
        <dbReference type="PROSITE" id="PS50262"/>
    </source>
</evidence>